<evidence type="ECO:0000313" key="6">
    <source>
        <dbReference type="Proteomes" id="UP000288178"/>
    </source>
</evidence>
<dbReference type="AlphaFoldDB" id="A0A437JVW0"/>
<feature type="domain" description="Glycosyl hydrolase family 13 catalytic" evidence="4">
    <location>
        <begin position="384"/>
        <end position="788"/>
    </location>
</feature>
<evidence type="ECO:0000313" key="5">
    <source>
        <dbReference type="EMBL" id="RVT51503.1"/>
    </source>
</evidence>
<keyword evidence="2" id="KW-0326">Glycosidase</keyword>
<dbReference type="InterPro" id="IPR006047">
    <property type="entry name" value="GH13_cat_dom"/>
</dbReference>
<protein>
    <recommendedName>
        <fullName evidence="4">Glycosyl hydrolase family 13 catalytic domain-containing protein</fullName>
    </recommendedName>
</protein>
<gene>
    <name evidence="5" type="ORF">ENE75_11810</name>
</gene>
<evidence type="ECO:0000259" key="4">
    <source>
        <dbReference type="SMART" id="SM00642"/>
    </source>
</evidence>
<dbReference type="SMART" id="SM00642">
    <property type="entry name" value="Aamy"/>
    <property type="match status" value="1"/>
</dbReference>
<sequence>MRAAFAALLLAGLPAVASAADCAHPLDGRELYLRGTFNSWNAADAQRFVWACDRFELVTPLQGEHRFKVADEGWSADADLGGTPEALALRGTEMQRRFEPGHYRFTVDPARTRLRIEACPGPAPFGDTVLFLRGTMNNWAALDDNALQYHCDAYYLNLTLQGRHEFKLADAAWTPRTSFGVGLGNHVGEFRGAHTLRLSFEPDGRHRVEIGPRRFADPQAAAVDDPVALGLRFDSRNPVHKRPFGAQPAGTAFDYAVTAPAGVDALTLVIERRRHEGNQEVLEYTEAARVAMTREADGTRWTASHRFDAVGIWGYWFEARIGTRVFALQNNAAPIFWTREKGSSGRAEVTALPASPRVIRRFRQTIHAPDFRVPDWAADAVYYYVFPERFRNGNPANDPVPGRDRSHRGTVEKHANWLDKPFRPGSGDGSDARHNNDFFGGDLQGLIDKLDHVQALGANVLYLTPVFQAASNHKYDTADYHRIDPAFGTNADFTRLTREAARRGIRVVVDTSLNHTGADSRYFDRYGNFGGQGAYSGSVIRADSPYASWYRFDPTQVDPDKRFTGWVGVTDLPELDKASPAWRDFAYRAPDSVTKRWLDAGAAGWRMDVAPWVPDDFWREWRAALKAHRPDAITIAETWFDAAKYFLGDSFDSTMNYIFRNTALAYAAGGDARQLVGNLELMREHYPPQALHALMNLLSSHDQARSLHVLGWHDDADAEQAAEAKARYRVALLLQMTWPGAPAVYYGDEVGLGGGDDPDNRRPFPWADLGGRPDEAMHAEFRRLIALRHALPVLRRGELGAPLHVDAQVMAWPRRLGDTFAVTATNNAAEPRTVTLTLPAGSPQVFEDRLDGSRHDAVDGRLTVTLPARWGRVLVNTAGAQRP</sequence>
<dbReference type="Proteomes" id="UP000288178">
    <property type="component" value="Unassembled WGS sequence"/>
</dbReference>
<name>A0A437JVW0_9BURK</name>
<dbReference type="InterPro" id="IPR017853">
    <property type="entry name" value="GH"/>
</dbReference>
<dbReference type="Pfam" id="PF00128">
    <property type="entry name" value="Alpha-amylase"/>
    <property type="match status" value="1"/>
</dbReference>
<dbReference type="PANTHER" id="PTHR10357:SF210">
    <property type="entry name" value="MALTODEXTRIN GLUCOSIDASE"/>
    <property type="match status" value="1"/>
</dbReference>
<organism evidence="5 6">
    <name type="scientific">Rubrivivax albus</name>
    <dbReference type="NCBI Taxonomy" id="2499835"/>
    <lineage>
        <taxon>Bacteria</taxon>
        <taxon>Pseudomonadati</taxon>
        <taxon>Pseudomonadota</taxon>
        <taxon>Betaproteobacteria</taxon>
        <taxon>Burkholderiales</taxon>
        <taxon>Sphaerotilaceae</taxon>
        <taxon>Rubrivivax</taxon>
    </lineage>
</organism>
<dbReference type="Gene3D" id="2.60.40.1180">
    <property type="entry name" value="Golgi alpha-mannosidase II"/>
    <property type="match status" value="1"/>
</dbReference>
<dbReference type="GO" id="GO:0016798">
    <property type="term" value="F:hydrolase activity, acting on glycosyl bonds"/>
    <property type="evidence" value="ECO:0007669"/>
    <property type="project" value="UniProtKB-KW"/>
</dbReference>
<dbReference type="InterPro" id="IPR045857">
    <property type="entry name" value="O16G_dom_2"/>
</dbReference>
<keyword evidence="6" id="KW-1185">Reference proteome</keyword>
<feature type="chain" id="PRO_5019493038" description="Glycosyl hydrolase family 13 catalytic domain-containing protein" evidence="3">
    <location>
        <begin position="20"/>
        <end position="883"/>
    </location>
</feature>
<dbReference type="Gene3D" id="3.90.400.10">
    <property type="entry name" value="Oligo-1,6-glucosidase, Domain 2"/>
    <property type="match status" value="1"/>
</dbReference>
<dbReference type="SUPFAM" id="SSF51011">
    <property type="entry name" value="Glycosyl hydrolase domain"/>
    <property type="match status" value="1"/>
</dbReference>
<accession>A0A437JVW0</accession>
<dbReference type="SUPFAM" id="SSF51445">
    <property type="entry name" value="(Trans)glycosidases"/>
    <property type="match status" value="1"/>
</dbReference>
<evidence type="ECO:0000256" key="2">
    <source>
        <dbReference type="ARBA" id="ARBA00023295"/>
    </source>
</evidence>
<evidence type="ECO:0000256" key="3">
    <source>
        <dbReference type="SAM" id="SignalP"/>
    </source>
</evidence>
<keyword evidence="1" id="KW-0378">Hydrolase</keyword>
<dbReference type="CDD" id="cd11338">
    <property type="entry name" value="AmyAc_CMD"/>
    <property type="match status" value="1"/>
</dbReference>
<dbReference type="GO" id="GO:0005975">
    <property type="term" value="P:carbohydrate metabolic process"/>
    <property type="evidence" value="ECO:0007669"/>
    <property type="project" value="InterPro"/>
</dbReference>
<keyword evidence="3" id="KW-0732">Signal</keyword>
<evidence type="ECO:0000256" key="1">
    <source>
        <dbReference type="ARBA" id="ARBA00022801"/>
    </source>
</evidence>
<proteinExistence type="predicted"/>
<reference evidence="5 6" key="1">
    <citation type="submission" date="2019-01" db="EMBL/GenBank/DDBJ databases">
        <authorList>
            <person name="Chen W.-M."/>
        </authorList>
    </citation>
    <scope>NUCLEOTIDE SEQUENCE [LARGE SCALE GENOMIC DNA]</scope>
    <source>
        <strain evidence="5 6">ICH-3</strain>
    </source>
</reference>
<dbReference type="Gene3D" id="3.20.20.80">
    <property type="entry name" value="Glycosidases"/>
    <property type="match status" value="1"/>
</dbReference>
<comment type="caution">
    <text evidence="5">The sequence shown here is derived from an EMBL/GenBank/DDBJ whole genome shotgun (WGS) entry which is preliminary data.</text>
</comment>
<dbReference type="RefSeq" id="WP_128198504.1">
    <property type="nucleotide sequence ID" value="NZ_SACT01000003.1"/>
</dbReference>
<dbReference type="PANTHER" id="PTHR10357">
    <property type="entry name" value="ALPHA-AMYLASE FAMILY MEMBER"/>
    <property type="match status" value="1"/>
</dbReference>
<dbReference type="OrthoDB" id="9761577at2"/>
<dbReference type="EMBL" id="SACT01000003">
    <property type="protein sequence ID" value="RVT51503.1"/>
    <property type="molecule type" value="Genomic_DNA"/>
</dbReference>
<dbReference type="InterPro" id="IPR013780">
    <property type="entry name" value="Glyco_hydro_b"/>
</dbReference>
<feature type="signal peptide" evidence="3">
    <location>
        <begin position="1"/>
        <end position="19"/>
    </location>
</feature>